<dbReference type="Gene3D" id="4.10.240.10">
    <property type="entry name" value="Zn(2)-C6 fungal-type DNA-binding domain"/>
    <property type="match status" value="1"/>
</dbReference>
<sequence length="624" mass="70325">MASPTVGHIKTCQNCARGKIRCVRAPDSSACDRCQRLDKECYFRPARARYNPVKKGTRVEALEAKVDQLLARVVNQHQTIPGVCGIPNPEPKAHPNQDKSQDVIDRGVVSYDDAATMLNTFRHKLMPYFPFVLIAPETTLDRLRAEKPFLLLAILKVSLSQNAATQQVFEGAFQSAVADRMIFSHNPSMDVLQGLLIALAWSQHQSENMRFSSYLHLAWSVVGDLRLDRVSETQSSYSRMAVNMVASDLYSTKQSVNDKRRALIGCYILSSCRSTVLQKDRMMTRLSYIEKQAFELLSNAETASDRYLIQLVRLQRIFERIDDAVVNTASSVREADMHGFQTEIDQYKMTLSTEFSDNSLLQFSLHTLQLFLCQACLFDKHETPNQPASSIPRSHSDAGLLPHLQSSHQRLDLSPFQVEFLSRGLTGAKEFFDFLFTFAPESYGAINHAQWLHTGFNLVLGCKLAVLGAEYAPRSQHVGDLCSALNMRQVLRGALHHLARFSKDRVDTEVKQHSKHFYEVWMGHIIEWFEQKYHLLQPEDSPASLSEVPHGGPGPSTFPSASSFQDSSLMGEEYDVTQGAPVYGTGLWPDFLWDISTEDILSGYMGFMDMSYPTLQPGNDMRLS</sequence>
<dbReference type="Proteomes" id="UP000177622">
    <property type="component" value="Unassembled WGS sequence"/>
</dbReference>
<dbReference type="GO" id="GO:0005634">
    <property type="term" value="C:nucleus"/>
    <property type="evidence" value="ECO:0007669"/>
    <property type="project" value="UniProtKB-SubCell"/>
</dbReference>
<dbReference type="CDD" id="cd12148">
    <property type="entry name" value="fungal_TF_MHR"/>
    <property type="match status" value="1"/>
</dbReference>
<dbReference type="STRING" id="1835702.A0A1F5LP60"/>
<keyword evidence="5" id="KW-0539">Nucleus</keyword>
<evidence type="ECO:0000313" key="8">
    <source>
        <dbReference type="Proteomes" id="UP000177622"/>
    </source>
</evidence>
<dbReference type="InterPro" id="IPR001138">
    <property type="entry name" value="Zn2Cys6_DnaBD"/>
</dbReference>
<dbReference type="GO" id="GO:0000976">
    <property type="term" value="F:transcription cis-regulatory region binding"/>
    <property type="evidence" value="ECO:0007669"/>
    <property type="project" value="TreeGrafter"/>
</dbReference>
<accession>A0A1F5LP60</accession>
<comment type="subcellular location">
    <subcellularLocation>
        <location evidence="1">Nucleus</location>
    </subcellularLocation>
</comment>
<dbReference type="PANTHER" id="PTHR31845:SF37">
    <property type="entry name" value="TRANSCRIPTION FACTOR DOMAIN-CONTAINING PROTEIN"/>
    <property type="match status" value="1"/>
</dbReference>
<evidence type="ECO:0000256" key="3">
    <source>
        <dbReference type="ARBA" id="ARBA00023125"/>
    </source>
</evidence>
<dbReference type="EMBL" id="LXJU01000005">
    <property type="protein sequence ID" value="OGE54709.1"/>
    <property type="molecule type" value="Genomic_DNA"/>
</dbReference>
<dbReference type="InterPro" id="IPR051089">
    <property type="entry name" value="prtT"/>
</dbReference>
<dbReference type="RefSeq" id="XP_022490141.1">
    <property type="nucleotide sequence ID" value="XM_022629842.1"/>
</dbReference>
<comment type="caution">
    <text evidence="7">The sequence shown here is derived from an EMBL/GenBank/DDBJ whole genome shotgun (WGS) entry which is preliminary data.</text>
</comment>
<dbReference type="AlphaFoldDB" id="A0A1F5LP60"/>
<evidence type="ECO:0000256" key="5">
    <source>
        <dbReference type="ARBA" id="ARBA00023242"/>
    </source>
</evidence>
<dbReference type="InterPro" id="IPR036864">
    <property type="entry name" value="Zn2-C6_fun-type_DNA-bd_sf"/>
</dbReference>
<protein>
    <recommendedName>
        <fullName evidence="6">Zn(2)-C6 fungal-type domain-containing protein</fullName>
    </recommendedName>
</protein>
<dbReference type="SUPFAM" id="SSF57701">
    <property type="entry name" value="Zn2/Cys6 DNA-binding domain"/>
    <property type="match status" value="1"/>
</dbReference>
<dbReference type="CDD" id="cd00067">
    <property type="entry name" value="GAL4"/>
    <property type="match status" value="1"/>
</dbReference>
<dbReference type="GO" id="GO:0008270">
    <property type="term" value="F:zinc ion binding"/>
    <property type="evidence" value="ECO:0007669"/>
    <property type="project" value="InterPro"/>
</dbReference>
<evidence type="ECO:0000256" key="4">
    <source>
        <dbReference type="ARBA" id="ARBA00023163"/>
    </source>
</evidence>
<evidence type="ECO:0000256" key="1">
    <source>
        <dbReference type="ARBA" id="ARBA00004123"/>
    </source>
</evidence>
<evidence type="ECO:0000256" key="2">
    <source>
        <dbReference type="ARBA" id="ARBA00023015"/>
    </source>
</evidence>
<dbReference type="GeneID" id="34574576"/>
<proteinExistence type="predicted"/>
<evidence type="ECO:0000313" key="7">
    <source>
        <dbReference type="EMBL" id="OGE54709.1"/>
    </source>
</evidence>
<keyword evidence="2" id="KW-0805">Transcription regulation</keyword>
<keyword evidence="8" id="KW-1185">Reference proteome</keyword>
<keyword evidence="4" id="KW-0804">Transcription</keyword>
<gene>
    <name evidence="7" type="ORF">PENARI_c005G07159</name>
</gene>
<keyword evidence="3" id="KW-0238">DNA-binding</keyword>
<dbReference type="GO" id="GO:0000981">
    <property type="term" value="F:DNA-binding transcription factor activity, RNA polymerase II-specific"/>
    <property type="evidence" value="ECO:0007669"/>
    <property type="project" value="InterPro"/>
</dbReference>
<name>A0A1F5LP60_PENAI</name>
<dbReference type="PANTHER" id="PTHR31845">
    <property type="entry name" value="FINGER DOMAIN PROTEIN, PUTATIVE-RELATED"/>
    <property type="match status" value="1"/>
</dbReference>
<feature type="domain" description="Zn(2)-C6 fungal-type" evidence="6">
    <location>
        <begin position="11"/>
        <end position="41"/>
    </location>
</feature>
<dbReference type="PROSITE" id="PS00463">
    <property type="entry name" value="ZN2_CY6_FUNGAL_1"/>
    <property type="match status" value="1"/>
</dbReference>
<organism evidence="7 8">
    <name type="scientific">Penicillium arizonense</name>
    <dbReference type="NCBI Taxonomy" id="1835702"/>
    <lineage>
        <taxon>Eukaryota</taxon>
        <taxon>Fungi</taxon>
        <taxon>Dikarya</taxon>
        <taxon>Ascomycota</taxon>
        <taxon>Pezizomycotina</taxon>
        <taxon>Eurotiomycetes</taxon>
        <taxon>Eurotiomycetidae</taxon>
        <taxon>Eurotiales</taxon>
        <taxon>Aspergillaceae</taxon>
        <taxon>Penicillium</taxon>
    </lineage>
</organism>
<dbReference type="OrthoDB" id="5226580at2759"/>
<reference evidence="7 8" key="1">
    <citation type="journal article" date="2016" name="Sci. Rep.">
        <title>Penicillium arizonense, a new, genome sequenced fungal species, reveals a high chemical diversity in secreted metabolites.</title>
        <authorList>
            <person name="Grijseels S."/>
            <person name="Nielsen J.C."/>
            <person name="Randelovic M."/>
            <person name="Nielsen J."/>
            <person name="Nielsen K.F."/>
            <person name="Workman M."/>
            <person name="Frisvad J.C."/>
        </authorList>
    </citation>
    <scope>NUCLEOTIDE SEQUENCE [LARGE SCALE GENOMIC DNA]</scope>
    <source>
        <strain evidence="7 8">CBS 141311</strain>
    </source>
</reference>
<evidence type="ECO:0000259" key="6">
    <source>
        <dbReference type="PROSITE" id="PS00463"/>
    </source>
</evidence>